<evidence type="ECO:0000313" key="5">
    <source>
        <dbReference type="EMBL" id="ODV78752.1"/>
    </source>
</evidence>
<dbReference type="GeneID" id="30980999"/>
<comment type="similarity">
    <text evidence="1">Belongs to the putative lipase ROG1 family.</text>
</comment>
<dbReference type="RefSeq" id="XP_020063874.1">
    <property type="nucleotide sequence ID" value="XM_020206862.1"/>
</dbReference>
<dbReference type="PANTHER" id="PTHR12482">
    <property type="entry name" value="LIPASE ROG1-RELATED-RELATED"/>
    <property type="match status" value="1"/>
</dbReference>
<dbReference type="STRING" id="984487.A0A1E4SH60"/>
<gene>
    <name evidence="5" type="ORF">CANTADRAFT_22712</name>
</gene>
<dbReference type="SUPFAM" id="SSF53474">
    <property type="entry name" value="alpha/beta-Hydrolases"/>
    <property type="match status" value="1"/>
</dbReference>
<organism evidence="5 6">
    <name type="scientific">Suhomyces tanzawaensis NRRL Y-17324</name>
    <dbReference type="NCBI Taxonomy" id="984487"/>
    <lineage>
        <taxon>Eukaryota</taxon>
        <taxon>Fungi</taxon>
        <taxon>Dikarya</taxon>
        <taxon>Ascomycota</taxon>
        <taxon>Saccharomycotina</taxon>
        <taxon>Pichiomycetes</taxon>
        <taxon>Debaryomycetaceae</taxon>
        <taxon>Suhomyces</taxon>
    </lineage>
</organism>
<dbReference type="InterPro" id="IPR016445">
    <property type="entry name" value="Rog1_fam"/>
</dbReference>
<feature type="region of interest" description="Disordered" evidence="3">
    <location>
        <begin position="406"/>
        <end position="428"/>
    </location>
</feature>
<protein>
    <recommendedName>
        <fullName evidence="4">DUF676 domain-containing protein</fullName>
    </recommendedName>
</protein>
<name>A0A1E4SH60_9ASCO</name>
<feature type="compositionally biased region" description="Acidic residues" evidence="3">
    <location>
        <begin position="731"/>
        <end position="743"/>
    </location>
</feature>
<evidence type="ECO:0000256" key="2">
    <source>
        <dbReference type="ARBA" id="ARBA00022963"/>
    </source>
</evidence>
<feature type="compositionally biased region" description="Polar residues" evidence="3">
    <location>
        <begin position="412"/>
        <end position="423"/>
    </location>
</feature>
<dbReference type="PANTHER" id="PTHR12482:SF62">
    <property type="entry name" value="LIPASE ROG1-RELATED"/>
    <property type="match status" value="1"/>
</dbReference>
<feature type="region of interest" description="Disordered" evidence="3">
    <location>
        <begin position="514"/>
        <end position="539"/>
    </location>
</feature>
<accession>A0A1E4SH60</accession>
<dbReference type="GO" id="GO:0016042">
    <property type="term" value="P:lipid catabolic process"/>
    <property type="evidence" value="ECO:0007669"/>
    <property type="project" value="UniProtKB-KW"/>
</dbReference>
<dbReference type="Proteomes" id="UP000094285">
    <property type="component" value="Unassembled WGS sequence"/>
</dbReference>
<sequence>MEDRILYRQVRSVKAGQVERFKIEYTPESNCEPGQPPNLPSNLWVKIKNRQLIALRAAYLAGPYVLYADCRPEDYDPNTKCFITAEQPVFEPQILPGQSFYAELSCHTFKESYCWIVDVVSQILFNNTIEVDFEIIIGTSKNILHETSFPEKKVANSDKTGTFVLSTMLVVHNFDTLDLWNLPVPDPKKPIHLVILTHGLHSNVGADLLFLKEQIDKCKGENIVVKGYFGNIGRTERGIKYLGSRVAEYLVDLVKNTEPFKGNVSKVSFIGHSLGGLVQTFAIAYLETNFPWFFETITPINFITLASPLLGVVNENPIYVKFALLAGIVGLTGQDLGLKYFENNSKPLLLLLPTGPTHQVLKRFVRRTIYANAINDGVVPLRTSSLLYLDYKGLSQIINSTENKANELHVPESSSGKVPNNPQVEGKEDKGISPVLAVLSYFMPQKQSKNVDDEYHKFQTNGDEEQGKEDEYKLLPRSSVLETATALILPPLPSMKYITDPDSRDNIIIHDKMYHESDLPPPDSQANEDDVHPKENNSYSSRMRRRLLEHIDYEIDHLEEQIAREYHKNMSWRKVIVKLKPDSHNNIIVRRTFSNAYGWPVIEHLVANHFRIPEESQKSSNKIKVKSADASTDSLDVEVDLSSIIARDLITKQNDVIDQEKSNQEEHHWINSKDNSDSLFAVGPTGLLSEVSEMVGNFKEQWFNYAVTSVTKDDEEVLKRQKSNRVRSQDGPEEPEDDTEDKDGDLGIARRLMGGFL</sequence>
<dbReference type="Gene3D" id="3.40.50.1820">
    <property type="entry name" value="alpha/beta hydrolase"/>
    <property type="match status" value="1"/>
</dbReference>
<dbReference type="AlphaFoldDB" id="A0A1E4SH60"/>
<dbReference type="OrthoDB" id="5368485at2759"/>
<evidence type="ECO:0000256" key="1">
    <source>
        <dbReference type="ARBA" id="ARBA00007920"/>
    </source>
</evidence>
<keyword evidence="2" id="KW-0442">Lipid degradation</keyword>
<dbReference type="PIRSF" id="PIRSF005412">
    <property type="entry name" value="UCP005412_abhydr"/>
    <property type="match status" value="1"/>
</dbReference>
<dbReference type="Pfam" id="PF05057">
    <property type="entry name" value="DUF676"/>
    <property type="match status" value="1"/>
</dbReference>
<dbReference type="InterPro" id="IPR029058">
    <property type="entry name" value="AB_hydrolase_fold"/>
</dbReference>
<dbReference type="InterPro" id="IPR044294">
    <property type="entry name" value="Lipase-like"/>
</dbReference>
<feature type="domain" description="DUF676" evidence="4">
    <location>
        <begin position="188"/>
        <end position="383"/>
    </location>
</feature>
<reference evidence="6" key="1">
    <citation type="submission" date="2016-05" db="EMBL/GenBank/DDBJ databases">
        <title>Comparative genomics of biotechnologically important yeasts.</title>
        <authorList>
            <consortium name="DOE Joint Genome Institute"/>
            <person name="Riley R."/>
            <person name="Haridas S."/>
            <person name="Wolfe K.H."/>
            <person name="Lopes M.R."/>
            <person name="Hittinger C.T."/>
            <person name="Goker M."/>
            <person name="Salamov A."/>
            <person name="Wisecaver J."/>
            <person name="Long T.M."/>
            <person name="Aerts A.L."/>
            <person name="Barry K."/>
            <person name="Choi C."/>
            <person name="Clum A."/>
            <person name="Coughlan A.Y."/>
            <person name="Deshpande S."/>
            <person name="Douglass A.P."/>
            <person name="Hanson S.J."/>
            <person name="Klenk H.-P."/>
            <person name="Labutti K."/>
            <person name="Lapidus A."/>
            <person name="Lindquist E."/>
            <person name="Lipzen A."/>
            <person name="Meier-Kolthoff J.P."/>
            <person name="Ohm R.A."/>
            <person name="Otillar R.P."/>
            <person name="Pangilinan J."/>
            <person name="Peng Y."/>
            <person name="Rokas A."/>
            <person name="Rosa C.A."/>
            <person name="Scheuner C."/>
            <person name="Sibirny A.A."/>
            <person name="Slot J.C."/>
            <person name="Stielow J.B."/>
            <person name="Sun H."/>
            <person name="Kurtzman C.P."/>
            <person name="Blackwell M."/>
            <person name="Grigoriev I.V."/>
            <person name="Jeffries T.W."/>
        </authorList>
    </citation>
    <scope>NUCLEOTIDE SEQUENCE [LARGE SCALE GENOMIC DNA]</scope>
    <source>
        <strain evidence="6">NRRL Y-17324</strain>
    </source>
</reference>
<keyword evidence="2" id="KW-0443">Lipid metabolism</keyword>
<proteinExistence type="inferred from homology"/>
<dbReference type="EMBL" id="KV453913">
    <property type="protein sequence ID" value="ODV78752.1"/>
    <property type="molecule type" value="Genomic_DNA"/>
</dbReference>
<evidence type="ECO:0000313" key="6">
    <source>
        <dbReference type="Proteomes" id="UP000094285"/>
    </source>
</evidence>
<dbReference type="InterPro" id="IPR007751">
    <property type="entry name" value="DUF676_lipase-like"/>
</dbReference>
<keyword evidence="6" id="KW-1185">Reference proteome</keyword>
<dbReference type="GO" id="GO:0047372">
    <property type="term" value="F:monoacylglycerol lipase activity"/>
    <property type="evidence" value="ECO:0007669"/>
    <property type="project" value="TreeGrafter"/>
</dbReference>
<evidence type="ECO:0000256" key="3">
    <source>
        <dbReference type="SAM" id="MobiDB-lite"/>
    </source>
</evidence>
<feature type="region of interest" description="Disordered" evidence="3">
    <location>
        <begin position="718"/>
        <end position="747"/>
    </location>
</feature>
<evidence type="ECO:0000259" key="4">
    <source>
        <dbReference type="Pfam" id="PF05057"/>
    </source>
</evidence>